<evidence type="ECO:0000313" key="1">
    <source>
        <dbReference type="EMBL" id="RKE03853.1"/>
    </source>
</evidence>
<sequence>MKLYHLILLIVVVFYSCSNDESNRIYEEIDLFELDDFIWQSRSDFENHYKHFYVQEYDKLPYYGFQTEQGVYEMKCYTVNENWPIISIWAGYQGTESREEAIERMRRIANAHFKTLPVETNINIDLYSLDGPETVEVENLDEFYNNAIEDKLESIKQYWIIDDYIYQIALRNNHVSVSIYILKEKL</sequence>
<dbReference type="RefSeq" id="WP_147375889.1">
    <property type="nucleotide sequence ID" value="NZ_CANNEC010000004.1"/>
</dbReference>
<dbReference type="Proteomes" id="UP000284531">
    <property type="component" value="Unassembled WGS sequence"/>
</dbReference>
<comment type="caution">
    <text evidence="1">The sequence shown here is derived from an EMBL/GenBank/DDBJ whole genome shotgun (WGS) entry which is preliminary data.</text>
</comment>
<dbReference type="AlphaFoldDB" id="A0A419X7X7"/>
<dbReference type="OrthoDB" id="9823112at2"/>
<proteinExistence type="predicted"/>
<organism evidence="1 2">
    <name type="scientific">Marinifilum flexuosum</name>
    <dbReference type="NCBI Taxonomy" id="1117708"/>
    <lineage>
        <taxon>Bacteria</taxon>
        <taxon>Pseudomonadati</taxon>
        <taxon>Bacteroidota</taxon>
        <taxon>Bacteroidia</taxon>
        <taxon>Marinilabiliales</taxon>
        <taxon>Marinifilaceae</taxon>
    </lineage>
</organism>
<evidence type="ECO:0000313" key="2">
    <source>
        <dbReference type="Proteomes" id="UP000284531"/>
    </source>
</evidence>
<dbReference type="EMBL" id="RAPQ01000008">
    <property type="protein sequence ID" value="RKE03853.1"/>
    <property type="molecule type" value="Genomic_DNA"/>
</dbReference>
<reference evidence="1 2" key="1">
    <citation type="submission" date="2018-09" db="EMBL/GenBank/DDBJ databases">
        <title>Genomic Encyclopedia of Archaeal and Bacterial Type Strains, Phase II (KMG-II): from individual species to whole genera.</title>
        <authorList>
            <person name="Goeker M."/>
        </authorList>
    </citation>
    <scope>NUCLEOTIDE SEQUENCE [LARGE SCALE GENOMIC DNA]</scope>
    <source>
        <strain evidence="1 2">DSM 21950</strain>
    </source>
</reference>
<protein>
    <submittedName>
        <fullName evidence="1">Uncharacterized protein</fullName>
    </submittedName>
</protein>
<accession>A0A419X7X7</accession>
<gene>
    <name evidence="1" type="ORF">BXY64_0863</name>
</gene>
<keyword evidence="2" id="KW-1185">Reference proteome</keyword>
<dbReference type="PROSITE" id="PS51257">
    <property type="entry name" value="PROKAR_LIPOPROTEIN"/>
    <property type="match status" value="1"/>
</dbReference>
<name>A0A419X7X7_9BACT</name>